<sequence length="279" mass="29004">MATTDHRPEDSPDHGFPLADHVEGLLDRARRHEVEDHLRGCATCSAEVALARLGREAGRREHAAALADDEGSAALHERLMAGLPDAARSRSGEPVDTRPAGRVGRRALLLGVAAGTLVVAGVAVESVRRTRDGSTVDADAPAPSPTAGGGEGGTGSTSTDPAAVLDAAMADYRVGRLPSGRQPTAAPPDLAGLGLSVEGASTATLAEQTVSVFGYRTGEGERVVVYVGERPFTSPALQGAQYAPRAVQDMWAAWFPRPTPTLVLGEDERLVHDVCEALV</sequence>
<feature type="transmembrane region" description="Helical" evidence="4">
    <location>
        <begin position="107"/>
        <end position="124"/>
    </location>
</feature>
<gene>
    <name evidence="5" type="ORF">KLO01_24010</name>
</gene>
<evidence type="ECO:0008006" key="7">
    <source>
        <dbReference type="Google" id="ProtNLM"/>
    </source>
</evidence>
<name>A0A512T2G2_9MICO</name>
<proteinExistence type="predicted"/>
<evidence type="ECO:0000256" key="3">
    <source>
        <dbReference type="SAM" id="MobiDB-lite"/>
    </source>
</evidence>
<accession>A0A512T2G2</accession>
<comment type="caution">
    <text evidence="5">The sequence shown here is derived from an EMBL/GenBank/DDBJ whole genome shotgun (WGS) entry which is preliminary data.</text>
</comment>
<dbReference type="Gene3D" id="1.10.10.1320">
    <property type="entry name" value="Anti-sigma factor, zinc-finger domain"/>
    <property type="match status" value="1"/>
</dbReference>
<keyword evidence="1" id="KW-0805">Transcription regulation</keyword>
<evidence type="ECO:0000256" key="4">
    <source>
        <dbReference type="SAM" id="Phobius"/>
    </source>
</evidence>
<dbReference type="Proteomes" id="UP000321793">
    <property type="component" value="Unassembled WGS sequence"/>
</dbReference>
<evidence type="ECO:0000256" key="1">
    <source>
        <dbReference type="ARBA" id="ARBA00023015"/>
    </source>
</evidence>
<keyword evidence="6" id="KW-1185">Reference proteome</keyword>
<evidence type="ECO:0000313" key="6">
    <source>
        <dbReference type="Proteomes" id="UP000321793"/>
    </source>
</evidence>
<dbReference type="RefSeq" id="WP_147065425.1">
    <property type="nucleotide sequence ID" value="NZ_BAABDN010000002.1"/>
</dbReference>
<dbReference type="OrthoDB" id="5242431at2"/>
<reference evidence="5 6" key="1">
    <citation type="submission" date="2019-07" db="EMBL/GenBank/DDBJ databases">
        <title>Whole genome shotgun sequence of Knoellia locipacati NBRC 109775.</title>
        <authorList>
            <person name="Hosoyama A."/>
            <person name="Uohara A."/>
            <person name="Ohji S."/>
            <person name="Ichikawa N."/>
        </authorList>
    </citation>
    <scope>NUCLEOTIDE SEQUENCE [LARGE SCALE GENOMIC DNA]</scope>
    <source>
        <strain evidence="5 6">NBRC 109775</strain>
    </source>
</reference>
<dbReference type="InterPro" id="IPR041916">
    <property type="entry name" value="Anti_sigma_zinc_sf"/>
</dbReference>
<keyword evidence="4" id="KW-0472">Membrane</keyword>
<dbReference type="AlphaFoldDB" id="A0A512T2G2"/>
<protein>
    <recommendedName>
        <fullName evidence="7">Zinc-finger domain-containing protein</fullName>
    </recommendedName>
</protein>
<feature type="region of interest" description="Disordered" evidence="3">
    <location>
        <begin position="129"/>
        <end position="161"/>
    </location>
</feature>
<organism evidence="5 6">
    <name type="scientific">Knoellia locipacati</name>
    <dbReference type="NCBI Taxonomy" id="882824"/>
    <lineage>
        <taxon>Bacteria</taxon>
        <taxon>Bacillati</taxon>
        <taxon>Actinomycetota</taxon>
        <taxon>Actinomycetes</taxon>
        <taxon>Micrococcales</taxon>
        <taxon>Intrasporangiaceae</taxon>
        <taxon>Knoellia</taxon>
    </lineage>
</organism>
<keyword evidence="4" id="KW-0812">Transmembrane</keyword>
<keyword evidence="2" id="KW-0804">Transcription</keyword>
<keyword evidence="4" id="KW-1133">Transmembrane helix</keyword>
<evidence type="ECO:0000256" key="2">
    <source>
        <dbReference type="ARBA" id="ARBA00023163"/>
    </source>
</evidence>
<evidence type="ECO:0000313" key="5">
    <source>
        <dbReference type="EMBL" id="GEQ14354.1"/>
    </source>
</evidence>
<dbReference type="EMBL" id="BKBA01000009">
    <property type="protein sequence ID" value="GEQ14354.1"/>
    <property type="molecule type" value="Genomic_DNA"/>
</dbReference>